<organism evidence="2 3">
    <name type="scientific">Romanomermis culicivorax</name>
    <name type="common">Nematode worm</name>
    <dbReference type="NCBI Taxonomy" id="13658"/>
    <lineage>
        <taxon>Eukaryota</taxon>
        <taxon>Metazoa</taxon>
        <taxon>Ecdysozoa</taxon>
        <taxon>Nematoda</taxon>
        <taxon>Enoplea</taxon>
        <taxon>Dorylaimia</taxon>
        <taxon>Mermithida</taxon>
        <taxon>Mermithoidea</taxon>
        <taxon>Mermithidae</taxon>
        <taxon>Romanomermis</taxon>
    </lineage>
</organism>
<proteinExistence type="predicted"/>
<evidence type="ECO:0000313" key="3">
    <source>
        <dbReference type="WBParaSite" id="nRc.2.0.1.t03226-RA"/>
    </source>
</evidence>
<reference evidence="3" key="1">
    <citation type="submission" date="2022-11" db="UniProtKB">
        <authorList>
            <consortium name="WormBaseParasite"/>
        </authorList>
    </citation>
    <scope>IDENTIFICATION</scope>
</reference>
<name>A0A915HNZ1_ROMCU</name>
<evidence type="ECO:0000256" key="1">
    <source>
        <dbReference type="SAM" id="MobiDB-lite"/>
    </source>
</evidence>
<protein>
    <submittedName>
        <fullName evidence="3">Uncharacterized protein</fullName>
    </submittedName>
</protein>
<accession>A0A915HNZ1</accession>
<feature type="region of interest" description="Disordered" evidence="1">
    <location>
        <begin position="1"/>
        <end position="44"/>
    </location>
</feature>
<dbReference type="AlphaFoldDB" id="A0A915HNZ1"/>
<feature type="compositionally biased region" description="Basic and acidic residues" evidence="1">
    <location>
        <begin position="17"/>
        <end position="26"/>
    </location>
</feature>
<sequence length="200" mass="22912">MPGSERPNNSWTSRKNGKLERNELSKNRKPSNGNGQDKSRVNGSTITKTVSENSSSVMGFRIYNAEFLSRYNRLFGYKRNRVGKGSAKCSGGGGDENCSRSAASEDSSFFRRLYFYRGNDSSTFTTPSAERRRSKSARMHRKPSISKLLLYTYRSTSFFHCLFSCYSIIDIEDTVPKHRRDYQTLYIVEDDAMVRSDHKQ</sequence>
<feature type="compositionally biased region" description="Polar residues" evidence="1">
    <location>
        <begin position="30"/>
        <end position="44"/>
    </location>
</feature>
<dbReference type="WBParaSite" id="nRc.2.0.1.t03226-RA">
    <property type="protein sequence ID" value="nRc.2.0.1.t03226-RA"/>
    <property type="gene ID" value="nRc.2.0.1.g03226"/>
</dbReference>
<dbReference type="Proteomes" id="UP000887565">
    <property type="component" value="Unplaced"/>
</dbReference>
<keyword evidence="2" id="KW-1185">Reference proteome</keyword>
<evidence type="ECO:0000313" key="2">
    <source>
        <dbReference type="Proteomes" id="UP000887565"/>
    </source>
</evidence>
<feature type="compositionally biased region" description="Polar residues" evidence="1">
    <location>
        <begin position="1"/>
        <end position="14"/>
    </location>
</feature>